<comment type="function">
    <text evidence="1">Metalloprotease.</text>
</comment>
<dbReference type="PROSITE" id="PS51670">
    <property type="entry name" value="SHKT"/>
    <property type="match status" value="4"/>
</dbReference>
<dbReference type="Gene3D" id="2.60.120.260">
    <property type="entry name" value="Galactose-binding domain-like"/>
    <property type="match status" value="1"/>
</dbReference>
<evidence type="ECO:0000256" key="3">
    <source>
        <dbReference type="ARBA" id="ARBA00022801"/>
    </source>
</evidence>
<dbReference type="CDD" id="cd04280">
    <property type="entry name" value="ZnMc_astacin_like"/>
    <property type="match status" value="1"/>
</dbReference>
<dbReference type="Proteomes" id="UP001652625">
    <property type="component" value="Chromosome 12"/>
</dbReference>
<dbReference type="SMART" id="SM00254">
    <property type="entry name" value="ShKT"/>
    <property type="match status" value="4"/>
</dbReference>
<evidence type="ECO:0000259" key="8">
    <source>
        <dbReference type="PROSITE" id="PS50022"/>
    </source>
</evidence>
<keyword evidence="3 5" id="KW-0378">Hydrolase</keyword>
<dbReference type="Pfam" id="PF01549">
    <property type="entry name" value="ShK"/>
    <property type="match status" value="4"/>
</dbReference>
<dbReference type="InterPro" id="IPR024079">
    <property type="entry name" value="MetalloPept_cat_dom_sf"/>
</dbReference>
<dbReference type="InterPro" id="IPR001506">
    <property type="entry name" value="Peptidase_M12A"/>
</dbReference>
<evidence type="ECO:0000256" key="7">
    <source>
        <dbReference type="SAM" id="MobiDB-lite"/>
    </source>
</evidence>
<dbReference type="PROSITE" id="PS51864">
    <property type="entry name" value="ASTACIN"/>
    <property type="match status" value="1"/>
</dbReference>
<dbReference type="PROSITE" id="PS01285">
    <property type="entry name" value="FA58C_1"/>
    <property type="match status" value="1"/>
</dbReference>
<feature type="disulfide bond" evidence="4">
    <location>
        <begin position="382"/>
        <end position="416"/>
    </location>
</feature>
<comment type="caution">
    <text evidence="4">Lacks conserved residue(s) required for the propagation of feature annotation.</text>
</comment>
<feature type="domain" description="ShKT" evidence="9">
    <location>
        <begin position="382"/>
        <end position="416"/>
    </location>
</feature>
<feature type="domain" description="F5/8 type C" evidence="8">
    <location>
        <begin position="503"/>
        <end position="665"/>
    </location>
</feature>
<dbReference type="InterPro" id="IPR000421">
    <property type="entry name" value="FA58C"/>
</dbReference>
<evidence type="ECO:0000259" key="10">
    <source>
        <dbReference type="PROSITE" id="PS51864"/>
    </source>
</evidence>
<feature type="domain" description="ShKT" evidence="9">
    <location>
        <begin position="302"/>
        <end position="335"/>
    </location>
</feature>
<sequence length="665" mass="75033">MFSIALSQKDISFLMMLLSFVLSVTILHHGLCLVNPVYDSGSATSSPQQIPNVNFGDVLLTPQQKQALKNGEDMGGSNLDNNGYSIANGNNLRWTDAIIPYKIDCSIENLPDAVEAVTKAMAEWENKTCIRFVKRTNEKYFLEFFRDTHCWGNVGMTSYTKISVGDGCEYHHVNTHEIGHVVGFYHEQNRIDRDQWIKIHWENIAQFKDAFDIVKETSSLGVDYDYASIMHYPWNAFSSNGKDTISPIKPLNGKTPYIELSKDDIEQVSRMYNCPAIEKKRALAKKSKYFGDVRERRNANDCVDKNKSCPDWAKAGYCTTNQATAELCKLSCKSCQVTDCVDQNKYCPDWAKAGYCSTNQATAELCKLSCKSPSCQVTASYCVDQRTECPEWKSWGHCTLSTFVAIACPLSCDPKCKDFLPKTTPTSPTTGHETNPPTVKPTDAPKRNYMGIGILCRDRRDECPNWARQGECTSNSDWMNKNCAISCNNNRCDKQGLKPAGKCADPLGLSWDGKGYKIPDSALYSPDHLKPGDWEASAKNARLYFEDDHTNKRIGAWCAASHEQVSSKNGYVQVDLGSQKTINYIATQGRFRYFERVSQFKIEYSNDGVKFQTYSENGIQKKFDGNCDHQTPVLNQFKTSISARYLRYIPVESNYPCVRMEFYGC</sequence>
<dbReference type="GO" id="GO:0008237">
    <property type="term" value="F:metallopeptidase activity"/>
    <property type="evidence" value="ECO:0007669"/>
    <property type="project" value="UniProtKB-KW"/>
</dbReference>
<keyword evidence="5 6" id="KW-0482">Metalloprotease</keyword>
<comment type="cofactor">
    <cofactor evidence="5 6">
        <name>Zn(2+)</name>
        <dbReference type="ChEBI" id="CHEBI:29105"/>
    </cofactor>
    <text evidence="5 6">Binds 1 zinc ion per subunit.</text>
</comment>
<dbReference type="InterPro" id="IPR006026">
    <property type="entry name" value="Peptidase_Metallo"/>
</dbReference>
<dbReference type="EC" id="3.4.24.-" evidence="6"/>
<dbReference type="SUPFAM" id="SSF55486">
    <property type="entry name" value="Metalloproteases ('zincins'), catalytic domain"/>
    <property type="match status" value="1"/>
</dbReference>
<dbReference type="PANTHER" id="PTHR10127">
    <property type="entry name" value="DISCOIDIN, CUB, EGF, LAMININ , AND ZINC METALLOPROTEASE DOMAIN CONTAINING"/>
    <property type="match status" value="1"/>
</dbReference>
<organism evidence="11 12">
    <name type="scientific">Hydra vulgaris</name>
    <name type="common">Hydra</name>
    <name type="synonym">Hydra attenuata</name>
    <dbReference type="NCBI Taxonomy" id="6087"/>
    <lineage>
        <taxon>Eukaryota</taxon>
        <taxon>Metazoa</taxon>
        <taxon>Cnidaria</taxon>
        <taxon>Hydrozoa</taxon>
        <taxon>Hydroidolina</taxon>
        <taxon>Anthoathecata</taxon>
        <taxon>Aplanulata</taxon>
        <taxon>Hydridae</taxon>
        <taxon>Hydra</taxon>
    </lineage>
</organism>
<evidence type="ECO:0000256" key="6">
    <source>
        <dbReference type="RuleBase" id="RU361183"/>
    </source>
</evidence>
<dbReference type="Pfam" id="PF01400">
    <property type="entry name" value="Astacin"/>
    <property type="match status" value="1"/>
</dbReference>
<evidence type="ECO:0000256" key="5">
    <source>
        <dbReference type="PROSITE-ProRule" id="PRU01211"/>
    </source>
</evidence>
<keyword evidence="5 6" id="KW-0479">Metal-binding</keyword>
<dbReference type="Gene3D" id="3.40.390.10">
    <property type="entry name" value="Collagenase (Catalytic Domain)"/>
    <property type="match status" value="1"/>
</dbReference>
<evidence type="ECO:0000256" key="2">
    <source>
        <dbReference type="ARBA" id="ARBA00022670"/>
    </source>
</evidence>
<keyword evidence="5 6" id="KW-0862">Zinc</keyword>
<dbReference type="CDD" id="cd00057">
    <property type="entry name" value="FA58C"/>
    <property type="match status" value="1"/>
</dbReference>
<dbReference type="SMART" id="SM00235">
    <property type="entry name" value="ZnMc"/>
    <property type="match status" value="1"/>
</dbReference>
<feature type="domain" description="ShKT" evidence="9">
    <location>
        <begin position="340"/>
        <end position="375"/>
    </location>
</feature>
<reference evidence="12" key="1">
    <citation type="submission" date="2025-08" db="UniProtKB">
        <authorList>
            <consortium name="RefSeq"/>
        </authorList>
    </citation>
    <scope>IDENTIFICATION</scope>
</reference>
<evidence type="ECO:0000313" key="11">
    <source>
        <dbReference type="Proteomes" id="UP001652625"/>
    </source>
</evidence>
<keyword evidence="2 5" id="KW-0645">Protease</keyword>
<dbReference type="GeneID" id="100208963"/>
<dbReference type="PRINTS" id="PR00480">
    <property type="entry name" value="ASTACIN"/>
</dbReference>
<protein>
    <recommendedName>
        <fullName evidence="6">Metalloendopeptidase</fullName>
        <ecNumber evidence="6">3.4.24.-</ecNumber>
    </recommendedName>
</protein>
<dbReference type="Pfam" id="PF00754">
    <property type="entry name" value="F5_F8_type_C"/>
    <property type="match status" value="1"/>
</dbReference>
<feature type="region of interest" description="Disordered" evidence="7">
    <location>
        <begin position="425"/>
        <end position="444"/>
    </location>
</feature>
<dbReference type="PANTHER" id="PTHR10127:SF893">
    <property type="entry name" value="METALLOENDOPEPTIDASE"/>
    <property type="match status" value="1"/>
</dbReference>
<proteinExistence type="predicted"/>
<dbReference type="PROSITE" id="PS50022">
    <property type="entry name" value="FA58C_3"/>
    <property type="match status" value="1"/>
</dbReference>
<feature type="domain" description="Peptidase M12A" evidence="10">
    <location>
        <begin position="84"/>
        <end position="275"/>
    </location>
</feature>
<evidence type="ECO:0000313" key="12">
    <source>
        <dbReference type="RefSeq" id="XP_065668824.1"/>
    </source>
</evidence>
<evidence type="ECO:0000256" key="1">
    <source>
        <dbReference type="ARBA" id="ARBA00002657"/>
    </source>
</evidence>
<keyword evidence="11" id="KW-1185">Reference proteome</keyword>
<feature type="domain" description="ShKT" evidence="9">
    <location>
        <begin position="456"/>
        <end position="492"/>
    </location>
</feature>
<feature type="binding site" evidence="5">
    <location>
        <position position="176"/>
    </location>
    <ligand>
        <name>Zn(2+)</name>
        <dbReference type="ChEBI" id="CHEBI:29105"/>
        <note>catalytic</note>
    </ligand>
</feature>
<dbReference type="InterPro" id="IPR008979">
    <property type="entry name" value="Galactose-bd-like_sf"/>
</dbReference>
<dbReference type="RefSeq" id="XP_065668824.1">
    <property type="nucleotide sequence ID" value="XM_065812752.1"/>
</dbReference>
<feature type="binding site" evidence="5">
    <location>
        <position position="180"/>
    </location>
    <ligand>
        <name>Zn(2+)</name>
        <dbReference type="ChEBI" id="CHEBI:29105"/>
        <note>catalytic</note>
    </ligand>
</feature>
<evidence type="ECO:0000259" key="9">
    <source>
        <dbReference type="PROSITE" id="PS51670"/>
    </source>
</evidence>
<feature type="binding site" evidence="5">
    <location>
        <position position="186"/>
    </location>
    <ligand>
        <name>Zn(2+)</name>
        <dbReference type="ChEBI" id="CHEBI:29105"/>
        <note>catalytic</note>
    </ligand>
</feature>
<name>A0ABM4D3I1_HYDVU</name>
<gene>
    <name evidence="12" type="primary">LOC100208963</name>
</gene>
<dbReference type="InterPro" id="IPR003582">
    <property type="entry name" value="ShKT_dom"/>
</dbReference>
<dbReference type="SMART" id="SM00231">
    <property type="entry name" value="FA58C"/>
    <property type="match status" value="1"/>
</dbReference>
<keyword evidence="4" id="KW-1015">Disulfide bond</keyword>
<dbReference type="SUPFAM" id="SSF49785">
    <property type="entry name" value="Galactose-binding domain-like"/>
    <property type="match status" value="1"/>
</dbReference>
<evidence type="ECO:0000256" key="4">
    <source>
        <dbReference type="PROSITE-ProRule" id="PRU01005"/>
    </source>
</evidence>
<accession>A0ABM4D3I1</accession>
<dbReference type="InterPro" id="IPR034035">
    <property type="entry name" value="Astacin-like_dom"/>
</dbReference>
<feature type="active site" evidence="5">
    <location>
        <position position="177"/>
    </location>
</feature>